<protein>
    <submittedName>
        <fullName evidence="1">Uncharacterized protein</fullName>
    </submittedName>
</protein>
<reference evidence="1" key="2">
    <citation type="submission" date="2021-08" db="EMBL/GenBank/DDBJ databases">
        <authorList>
            <person name="Tani A."/>
            <person name="Ola A."/>
            <person name="Ogura Y."/>
            <person name="Katsura K."/>
            <person name="Hayashi T."/>
        </authorList>
    </citation>
    <scope>NUCLEOTIDE SEQUENCE</scope>
    <source>
        <strain evidence="1">DSM 22415</strain>
    </source>
</reference>
<dbReference type="EMBL" id="BPQI01000152">
    <property type="protein sequence ID" value="GJD58481.1"/>
    <property type="molecule type" value="Genomic_DNA"/>
</dbReference>
<proteinExistence type="predicted"/>
<sequence length="64" mass="6549">MGEPDAGIIGDDDDLVALAPATVRTRIGDAQAKLAREAQWEADLAAGRPVHAIFGIEPAVTPGA</sequence>
<dbReference type="RefSeq" id="WP_186383848.1">
    <property type="nucleotide sequence ID" value="NZ_BPQI01000152.1"/>
</dbReference>
<evidence type="ECO:0000313" key="2">
    <source>
        <dbReference type="Proteomes" id="UP001055303"/>
    </source>
</evidence>
<organism evidence="1 2">
    <name type="scientific">Methylobacterium dankookense</name>
    <dbReference type="NCBI Taxonomy" id="560405"/>
    <lineage>
        <taxon>Bacteria</taxon>
        <taxon>Pseudomonadati</taxon>
        <taxon>Pseudomonadota</taxon>
        <taxon>Alphaproteobacteria</taxon>
        <taxon>Hyphomicrobiales</taxon>
        <taxon>Methylobacteriaceae</taxon>
        <taxon>Methylobacterium</taxon>
    </lineage>
</organism>
<name>A0ABQ4RMG6_9HYPH</name>
<comment type="caution">
    <text evidence="1">The sequence shown here is derived from an EMBL/GenBank/DDBJ whole genome shotgun (WGS) entry which is preliminary data.</text>
</comment>
<keyword evidence="2" id="KW-1185">Reference proteome</keyword>
<dbReference type="Proteomes" id="UP001055303">
    <property type="component" value="Unassembled WGS sequence"/>
</dbReference>
<accession>A0ABQ4RMG6</accession>
<evidence type="ECO:0000313" key="1">
    <source>
        <dbReference type="EMBL" id="GJD58481.1"/>
    </source>
</evidence>
<reference evidence="1" key="1">
    <citation type="journal article" date="2021" name="Front. Microbiol.">
        <title>Comprehensive Comparative Genomics and Phenotyping of Methylobacterium Species.</title>
        <authorList>
            <person name="Alessa O."/>
            <person name="Ogura Y."/>
            <person name="Fujitani Y."/>
            <person name="Takami H."/>
            <person name="Hayashi T."/>
            <person name="Sahin N."/>
            <person name="Tani A."/>
        </authorList>
    </citation>
    <scope>NUCLEOTIDE SEQUENCE</scope>
    <source>
        <strain evidence="1">DSM 22415</strain>
    </source>
</reference>
<gene>
    <name evidence="1" type="ORF">IFDJLNFL_4402</name>
</gene>